<evidence type="ECO:0000256" key="2">
    <source>
        <dbReference type="ARBA" id="ARBA00022448"/>
    </source>
</evidence>
<feature type="transmembrane region" description="Helical" evidence="8">
    <location>
        <begin position="285"/>
        <end position="307"/>
    </location>
</feature>
<comment type="similarity">
    <text evidence="7">Belongs to the amino acid-polyamine-organocation (APC) superfamily. Amino acid/choline transporter (ACT) (TC 2.A.3.4) family.</text>
</comment>
<evidence type="ECO:0008006" key="10">
    <source>
        <dbReference type="Google" id="ProtNLM"/>
    </source>
</evidence>
<dbReference type="PANTHER" id="PTHR45649:SF42">
    <property type="entry name" value="AMINO-ACID PERMEASE BAT1"/>
    <property type="match status" value="1"/>
</dbReference>
<evidence type="ECO:0000256" key="6">
    <source>
        <dbReference type="ARBA" id="ARBA00023136"/>
    </source>
</evidence>
<evidence type="ECO:0000256" key="1">
    <source>
        <dbReference type="ARBA" id="ARBA00004141"/>
    </source>
</evidence>
<feature type="transmembrane region" description="Helical" evidence="8">
    <location>
        <begin position="341"/>
        <end position="362"/>
    </location>
</feature>
<dbReference type="EMBL" id="CM003532">
    <property type="protein sequence ID" value="RCV29013.1"/>
    <property type="molecule type" value="Genomic_DNA"/>
</dbReference>
<dbReference type="PANTHER" id="PTHR45649">
    <property type="entry name" value="AMINO-ACID PERMEASE BAT1"/>
    <property type="match status" value="1"/>
</dbReference>
<feature type="transmembrane region" description="Helical" evidence="8">
    <location>
        <begin position="392"/>
        <end position="410"/>
    </location>
</feature>
<feature type="transmembrane region" description="Helical" evidence="8">
    <location>
        <begin position="145"/>
        <end position="165"/>
    </location>
</feature>
<accession>A0A368RFV1</accession>
<feature type="transmembrane region" description="Helical" evidence="8">
    <location>
        <begin position="203"/>
        <end position="222"/>
    </location>
</feature>
<dbReference type="Gene3D" id="1.20.1740.10">
    <property type="entry name" value="Amino acid/polyamine transporter I"/>
    <property type="match status" value="1"/>
</dbReference>
<feature type="transmembrane region" description="Helical" evidence="8">
    <location>
        <begin position="120"/>
        <end position="139"/>
    </location>
</feature>
<dbReference type="GO" id="GO:0022857">
    <property type="term" value="F:transmembrane transporter activity"/>
    <property type="evidence" value="ECO:0007669"/>
    <property type="project" value="InterPro"/>
</dbReference>
<proteinExistence type="inferred from homology"/>
<keyword evidence="5 8" id="KW-1133">Transmembrane helix</keyword>
<evidence type="ECO:0000256" key="5">
    <source>
        <dbReference type="ARBA" id="ARBA00022989"/>
    </source>
</evidence>
<dbReference type="OrthoDB" id="3257095at2759"/>
<organism evidence="9">
    <name type="scientific">Setaria italica</name>
    <name type="common">Foxtail millet</name>
    <name type="synonym">Panicum italicum</name>
    <dbReference type="NCBI Taxonomy" id="4555"/>
    <lineage>
        <taxon>Eukaryota</taxon>
        <taxon>Viridiplantae</taxon>
        <taxon>Streptophyta</taxon>
        <taxon>Embryophyta</taxon>
        <taxon>Tracheophyta</taxon>
        <taxon>Spermatophyta</taxon>
        <taxon>Magnoliopsida</taxon>
        <taxon>Liliopsida</taxon>
        <taxon>Poales</taxon>
        <taxon>Poaceae</taxon>
        <taxon>PACMAD clade</taxon>
        <taxon>Panicoideae</taxon>
        <taxon>Panicodae</taxon>
        <taxon>Paniceae</taxon>
        <taxon>Cenchrinae</taxon>
        <taxon>Setaria</taxon>
    </lineage>
</organism>
<keyword evidence="4" id="KW-0029">Amino-acid transport</keyword>
<dbReference type="FunFam" id="1.20.1740.10:FF:000026">
    <property type="entry name" value="Amino-acid permease BAT1"/>
    <property type="match status" value="1"/>
</dbReference>
<feature type="transmembrane region" description="Helical" evidence="8">
    <location>
        <begin position="79"/>
        <end position="99"/>
    </location>
</feature>
<feature type="transmembrane region" description="Helical" evidence="8">
    <location>
        <begin position="460"/>
        <end position="483"/>
    </location>
</feature>
<dbReference type="GO" id="GO:0006865">
    <property type="term" value="P:amino acid transport"/>
    <property type="evidence" value="ECO:0007669"/>
    <property type="project" value="UniProtKB-KW"/>
</dbReference>
<dbReference type="PIRSF" id="PIRSF006060">
    <property type="entry name" value="AA_transporter"/>
    <property type="match status" value="1"/>
</dbReference>
<sequence>MTTMAVPRRSLQELPVADAAAADPDRARLHQLGYKQELKRGLSVLSNFALSFSIISVMMGVTTTYNTGLRYGGPASMTLGWLVVSALNGCVALSMAEICSAYPTSGGLYYWSAKLAGKEWAPLASWVTGWFNIVGQWAGTTSVDFSLAQLVQVIILLGTGGLNGGGYMASKFVVLAIYGAVLVIHGLMNGLPIQWLARFGHLGAFWNTAGVFVLVILIPAVAKERASSEFIFTHFNTDNGMGIHNKAYILAVGLLMSQYSVIGYDASAHMTEETKNAAWSGPMGLVTAVALSSVFGWIYLLALTSLVTDIPYLLDPGNDAGGYAVAQALHGAFHRRYGSGVGGLLCLGVIAVTTFLCGSACVTSNSRMGYAFSRDGAMPFSRVWYRVNKQEVPLNVVWLSVAVAFVMALTSLGSQVAFQAMLSVATVGNYIAYGLPIFFRVTAARKSFVPGPFHLGRYGLLIGWVAVAWVALVTVLFSLPVAYPVAEDNFNYTPVLVGGVLLLSVGSWVLHARFWFQGPITNVS</sequence>
<dbReference type="GO" id="GO:0016020">
    <property type="term" value="C:membrane"/>
    <property type="evidence" value="ECO:0007669"/>
    <property type="project" value="UniProtKB-SubCell"/>
</dbReference>
<name>A0A368RFV1_SETIT</name>
<feature type="transmembrane region" description="Helical" evidence="8">
    <location>
        <begin position="495"/>
        <end position="516"/>
    </location>
</feature>
<evidence type="ECO:0000256" key="8">
    <source>
        <dbReference type="SAM" id="Phobius"/>
    </source>
</evidence>
<evidence type="ECO:0000256" key="7">
    <source>
        <dbReference type="ARBA" id="ARBA00061200"/>
    </source>
</evidence>
<comment type="subcellular location">
    <subcellularLocation>
        <location evidence="1">Membrane</location>
        <topology evidence="1">Multi-pass membrane protein</topology>
    </subcellularLocation>
</comment>
<keyword evidence="3 8" id="KW-0812">Transmembrane</keyword>
<reference evidence="9" key="2">
    <citation type="submission" date="2015-07" db="EMBL/GenBank/DDBJ databases">
        <authorList>
            <person name="Noorani M."/>
        </authorList>
    </citation>
    <scope>NUCLEOTIDE SEQUENCE</scope>
    <source>
        <strain evidence="9">Yugu1</strain>
    </source>
</reference>
<keyword evidence="6 8" id="KW-0472">Membrane</keyword>
<reference evidence="9" key="1">
    <citation type="journal article" date="2012" name="Nat. Biotechnol.">
        <title>Reference genome sequence of the model plant Setaria.</title>
        <authorList>
            <person name="Bennetzen J.L."/>
            <person name="Schmutz J."/>
            <person name="Wang H."/>
            <person name="Percifield R."/>
            <person name="Hawkins J."/>
            <person name="Pontaroli A.C."/>
            <person name="Estep M."/>
            <person name="Feng L."/>
            <person name="Vaughn J.N."/>
            <person name="Grimwood J."/>
            <person name="Jenkins J."/>
            <person name="Barry K."/>
            <person name="Lindquist E."/>
            <person name="Hellsten U."/>
            <person name="Deshpande S."/>
            <person name="Wang X."/>
            <person name="Wu X."/>
            <person name="Mitros T."/>
            <person name="Triplett J."/>
            <person name="Yang X."/>
            <person name="Ye C.Y."/>
            <person name="Mauro-Herrera M."/>
            <person name="Wang L."/>
            <person name="Li P."/>
            <person name="Sharma M."/>
            <person name="Sharma R."/>
            <person name="Ronald P.C."/>
            <person name="Panaud O."/>
            <person name="Kellogg E.A."/>
            <person name="Brutnell T.P."/>
            <person name="Doust A.N."/>
            <person name="Tuskan G.A."/>
            <person name="Rokhsar D."/>
            <person name="Devos K.M."/>
        </authorList>
    </citation>
    <scope>NUCLEOTIDE SEQUENCE [LARGE SCALE GENOMIC DNA]</scope>
    <source>
        <strain evidence="9">Yugu1</strain>
    </source>
</reference>
<dbReference type="STRING" id="4555.A0A368RFV1"/>
<evidence type="ECO:0000256" key="3">
    <source>
        <dbReference type="ARBA" id="ARBA00022692"/>
    </source>
</evidence>
<feature type="transmembrane region" description="Helical" evidence="8">
    <location>
        <begin position="172"/>
        <end position="197"/>
    </location>
</feature>
<gene>
    <name evidence="9" type="ORF">SETIT_5G449300v2</name>
</gene>
<dbReference type="Pfam" id="PF13520">
    <property type="entry name" value="AA_permease_2"/>
    <property type="match status" value="1"/>
</dbReference>
<dbReference type="InterPro" id="IPR002293">
    <property type="entry name" value="AA/rel_permease1"/>
</dbReference>
<feature type="transmembrane region" description="Helical" evidence="8">
    <location>
        <begin position="416"/>
        <end position="439"/>
    </location>
</feature>
<dbReference type="AlphaFoldDB" id="A0A368RFV1"/>
<protein>
    <recommendedName>
        <fullName evidence="10">Amino acid permease</fullName>
    </recommendedName>
</protein>
<evidence type="ECO:0000256" key="4">
    <source>
        <dbReference type="ARBA" id="ARBA00022970"/>
    </source>
</evidence>
<keyword evidence="2" id="KW-0813">Transport</keyword>
<evidence type="ECO:0000313" key="9">
    <source>
        <dbReference type="EMBL" id="RCV29013.1"/>
    </source>
</evidence>
<feature type="transmembrane region" description="Helical" evidence="8">
    <location>
        <begin position="41"/>
        <end position="59"/>
    </location>
</feature>